<keyword evidence="4" id="KW-1185">Reference proteome</keyword>
<reference evidence="3 4" key="1">
    <citation type="submission" date="2016-09" db="EMBL/GenBank/DDBJ databases">
        <authorList>
            <person name="Capua I."/>
            <person name="De Benedictis P."/>
            <person name="Joannis T."/>
            <person name="Lombin L.H."/>
            <person name="Cattoli G."/>
        </authorList>
    </citation>
    <scope>NUCLEOTIDE SEQUENCE [LARGE SCALE GENOMIC DNA]</scope>
    <source>
        <strain evidence="3 4">GluBS11</strain>
    </source>
</reference>
<dbReference type="EMBL" id="FMKA01000013">
    <property type="protein sequence ID" value="SCP97761.1"/>
    <property type="molecule type" value="Genomic_DNA"/>
</dbReference>
<dbReference type="OrthoDB" id="9803733at2"/>
<evidence type="ECO:0000313" key="4">
    <source>
        <dbReference type="Proteomes" id="UP000199315"/>
    </source>
</evidence>
<organism evidence="3 4">
    <name type="scientific">Anaerobium acetethylicum</name>
    <dbReference type="NCBI Taxonomy" id="1619234"/>
    <lineage>
        <taxon>Bacteria</taxon>
        <taxon>Bacillati</taxon>
        <taxon>Bacillota</taxon>
        <taxon>Clostridia</taxon>
        <taxon>Lachnospirales</taxon>
        <taxon>Lachnospiraceae</taxon>
        <taxon>Anaerobium</taxon>
    </lineage>
</organism>
<sequence length="291" mass="33225">MAVFRVGKSKNYTVMSNHHLRNKNLSLKAKGLLTLMLSLPDSWDYTTKGLAAICKEGVDGIGAALNELENQGYLIRERKRNSKGQLTIVEYTILEEPVSADAEQEKPELEIPKLDNPEQGKPVQDEPVQEKPELVNPVQLSTKELSTKELNKELNKNLSINQEKKENEIDKMDETAVYKKIIKENIEYEILCQRYHANRVDEIVELMLDVVCGERKVIRISGADYPKDFVKGRLLKLDSSRVEYAFECLDKNTCKVHNIRAYLLATLYNAAVTMDGYYRAEVRHDMYGVLG</sequence>
<feature type="compositionally biased region" description="Basic and acidic residues" evidence="1">
    <location>
        <begin position="103"/>
        <end position="118"/>
    </location>
</feature>
<evidence type="ECO:0000259" key="2">
    <source>
        <dbReference type="Pfam" id="PF19481"/>
    </source>
</evidence>
<proteinExistence type="predicted"/>
<dbReference type="Pfam" id="PF19481">
    <property type="entry name" value="DUF6017"/>
    <property type="match status" value="1"/>
</dbReference>
<protein>
    <submittedName>
        <fullName evidence="3">Helix-turn-helix domain-containing protein</fullName>
    </submittedName>
</protein>
<evidence type="ECO:0000313" key="3">
    <source>
        <dbReference type="EMBL" id="SCP97761.1"/>
    </source>
</evidence>
<evidence type="ECO:0000256" key="1">
    <source>
        <dbReference type="SAM" id="MobiDB-lite"/>
    </source>
</evidence>
<dbReference type="AlphaFoldDB" id="A0A1D3TUP4"/>
<dbReference type="Proteomes" id="UP000199315">
    <property type="component" value="Unassembled WGS sequence"/>
</dbReference>
<dbReference type="STRING" id="1619234.SAMN05421730_101366"/>
<gene>
    <name evidence="3" type="ORF">SAMN05421730_101366</name>
</gene>
<name>A0A1D3TUP4_9FIRM</name>
<feature type="region of interest" description="Disordered" evidence="1">
    <location>
        <begin position="99"/>
        <end position="130"/>
    </location>
</feature>
<dbReference type="InterPro" id="IPR046059">
    <property type="entry name" value="DUF6017"/>
</dbReference>
<dbReference type="RefSeq" id="WP_091234184.1">
    <property type="nucleotide sequence ID" value="NZ_FMKA01000013.1"/>
</dbReference>
<accession>A0A1D3TUP4</accession>
<feature type="domain" description="DUF6017" evidence="2">
    <location>
        <begin position="161"/>
        <end position="287"/>
    </location>
</feature>